<gene>
    <name evidence="2" type="ORF">TKV_c07880</name>
</gene>
<dbReference type="Proteomes" id="UP000029669">
    <property type="component" value="Chromosome"/>
</dbReference>
<dbReference type="EMBL" id="CP009170">
    <property type="protein sequence ID" value="AIS51971.1"/>
    <property type="molecule type" value="Genomic_DNA"/>
</dbReference>
<organism evidence="2 3">
    <name type="scientific">Thermoanaerobacter kivui</name>
    <name type="common">Acetogenium kivui</name>
    <dbReference type="NCBI Taxonomy" id="2325"/>
    <lineage>
        <taxon>Bacteria</taxon>
        <taxon>Bacillati</taxon>
        <taxon>Bacillota</taxon>
        <taxon>Clostridia</taxon>
        <taxon>Thermoanaerobacterales</taxon>
        <taxon>Thermoanaerobacteraceae</taxon>
        <taxon>Thermoanaerobacter</taxon>
    </lineage>
</organism>
<dbReference type="HOGENOM" id="CLU_3141694_0_0_9"/>
<evidence type="ECO:0000256" key="1">
    <source>
        <dbReference type="SAM" id="Phobius"/>
    </source>
</evidence>
<dbReference type="AlphaFoldDB" id="A0A097AQ73"/>
<dbReference type="RefSeq" id="WP_173402326.1">
    <property type="nucleotide sequence ID" value="NZ_CP009170.1"/>
</dbReference>
<keyword evidence="1" id="KW-0812">Transmembrane</keyword>
<feature type="transmembrane region" description="Helical" evidence="1">
    <location>
        <begin position="21"/>
        <end position="48"/>
    </location>
</feature>
<keyword evidence="1" id="KW-0472">Membrane</keyword>
<keyword evidence="3" id="KW-1185">Reference proteome</keyword>
<sequence>MDGVNFLMEKLNKFPVIKVSLLFIIVTLVVLSGIKIGEIVGKFVYYLLH</sequence>
<dbReference type="STRING" id="2325.TKV_c07880"/>
<accession>A0A097AQ73</accession>
<protein>
    <submittedName>
        <fullName evidence="2">Uncharacterized protein</fullName>
    </submittedName>
</protein>
<evidence type="ECO:0000313" key="3">
    <source>
        <dbReference type="Proteomes" id="UP000029669"/>
    </source>
</evidence>
<evidence type="ECO:0000313" key="2">
    <source>
        <dbReference type="EMBL" id="AIS51971.1"/>
    </source>
</evidence>
<dbReference type="KEGG" id="tki:TKV_c07880"/>
<name>A0A097AQ73_THEKI</name>
<keyword evidence="1" id="KW-1133">Transmembrane helix</keyword>
<proteinExistence type="predicted"/>
<reference evidence="3" key="1">
    <citation type="journal article" date="2015" name="Genome Announc.">
        <title>Whole-Genome Sequences of 80 Environmental and Clinical Isolates of Burkholderia pseudomallei.</title>
        <authorList>
            <person name="Johnson S.L."/>
            <person name="Baker A.L."/>
            <person name="Chain P.S."/>
            <person name="Currie B.J."/>
            <person name="Daligault H.E."/>
            <person name="Davenport K.W."/>
            <person name="Davis C.B."/>
            <person name="Inglis T.J."/>
            <person name="Kaestli M."/>
            <person name="Koren S."/>
            <person name="Mayo M."/>
            <person name="Merritt A.J."/>
            <person name="Price E.P."/>
            <person name="Sarovich D.S."/>
            <person name="Warner J."/>
            <person name="Rosovitz M.J."/>
        </authorList>
    </citation>
    <scope>NUCLEOTIDE SEQUENCE [LARGE SCALE GENOMIC DNA]</scope>
    <source>
        <strain evidence="3">DSM 2030</strain>
    </source>
</reference>